<protein>
    <submittedName>
        <fullName evidence="1">Uncharacterized protein</fullName>
    </submittedName>
</protein>
<comment type="caution">
    <text evidence="1">The sequence shown here is derived from an EMBL/GenBank/DDBJ whole genome shotgun (WGS) entry which is preliminary data.</text>
</comment>
<accession>A0ACC1DFZ6</accession>
<sequence length="285" mass="32684">MLGILINFKSIFTVICTHSATGHSKDSRVESVLQLFKQTLKNPEHSSNQQRNLEDINDSSNTDNEIFTDFGSLKSDEIINLIQQASNDYTKNTKHHGYSDTKTYNHHAHSELYSGNKYNEKAVKELLSNIYGIKSEAQKFNKKRLTPNRLLVRSSEIENEVKHEAVGNLNDYSKIYIILNPQAIQKSRDKNTINELLSKILSISTSSSRTDRKERGSKGRYKGFPVQKDISLRRARRDSREMFAAKDSDDDYKQKRNRNEHGSGGGGRTAIPYIRHRGDIYERDD</sequence>
<organism evidence="1 2">
    <name type="scientific">Dendrolimus kikuchii</name>
    <dbReference type="NCBI Taxonomy" id="765133"/>
    <lineage>
        <taxon>Eukaryota</taxon>
        <taxon>Metazoa</taxon>
        <taxon>Ecdysozoa</taxon>
        <taxon>Arthropoda</taxon>
        <taxon>Hexapoda</taxon>
        <taxon>Insecta</taxon>
        <taxon>Pterygota</taxon>
        <taxon>Neoptera</taxon>
        <taxon>Endopterygota</taxon>
        <taxon>Lepidoptera</taxon>
        <taxon>Glossata</taxon>
        <taxon>Ditrysia</taxon>
        <taxon>Bombycoidea</taxon>
        <taxon>Lasiocampidae</taxon>
        <taxon>Dendrolimus</taxon>
    </lineage>
</organism>
<reference evidence="1 2" key="1">
    <citation type="journal article" date="2021" name="Front. Genet.">
        <title>Chromosome-Level Genome Assembly Reveals Significant Gene Expansion in the Toll and IMD Signaling Pathways of Dendrolimus kikuchii.</title>
        <authorList>
            <person name="Zhou J."/>
            <person name="Wu P."/>
            <person name="Xiong Z."/>
            <person name="Liu N."/>
            <person name="Zhao N."/>
            <person name="Ji M."/>
            <person name="Qiu Y."/>
            <person name="Yang B."/>
        </authorList>
    </citation>
    <scope>NUCLEOTIDE SEQUENCE [LARGE SCALE GENOMIC DNA]</scope>
    <source>
        <strain evidence="1">Ann1</strain>
    </source>
</reference>
<proteinExistence type="predicted"/>
<evidence type="ECO:0000313" key="1">
    <source>
        <dbReference type="EMBL" id="KAJ0182608.1"/>
    </source>
</evidence>
<dbReference type="EMBL" id="CM034389">
    <property type="protein sequence ID" value="KAJ0182608.1"/>
    <property type="molecule type" value="Genomic_DNA"/>
</dbReference>
<name>A0ACC1DFZ6_9NEOP</name>
<gene>
    <name evidence="1" type="ORF">K1T71_001977</name>
</gene>
<evidence type="ECO:0000313" key="2">
    <source>
        <dbReference type="Proteomes" id="UP000824533"/>
    </source>
</evidence>
<dbReference type="Proteomes" id="UP000824533">
    <property type="component" value="Linkage Group LG03"/>
</dbReference>
<keyword evidence="2" id="KW-1185">Reference proteome</keyword>